<dbReference type="Proteomes" id="UP001320876">
    <property type="component" value="Unassembled WGS sequence"/>
</dbReference>
<comment type="similarity">
    <text evidence="1">Belongs to the outer membrane factor (OMF) (TC 1.B.17) family.</text>
</comment>
<dbReference type="RefSeq" id="WP_264487390.1">
    <property type="nucleotide sequence ID" value="NZ_JAPDDT010000004.1"/>
</dbReference>
<dbReference type="SUPFAM" id="SSF56954">
    <property type="entry name" value="Outer membrane efflux proteins (OEP)"/>
    <property type="match status" value="1"/>
</dbReference>
<accession>A0ABT3GIF6</accession>
<protein>
    <submittedName>
        <fullName evidence="3">TolC family protein</fullName>
    </submittedName>
</protein>
<name>A0ABT3GIF6_9BACT</name>
<dbReference type="PANTHER" id="PTHR30203:SF24">
    <property type="entry name" value="BLR4935 PROTEIN"/>
    <property type="match status" value="1"/>
</dbReference>
<reference evidence="3 4" key="1">
    <citation type="submission" date="2022-10" db="EMBL/GenBank/DDBJ databases">
        <title>Luteolibacter arcticus strain CCTCC AB 2014275, whole genome shotgun sequencing project.</title>
        <authorList>
            <person name="Zhao G."/>
            <person name="Shen L."/>
        </authorList>
    </citation>
    <scope>NUCLEOTIDE SEQUENCE [LARGE SCALE GENOMIC DNA]</scope>
    <source>
        <strain evidence="3 4">CCTCC AB 2014275</strain>
    </source>
</reference>
<evidence type="ECO:0000256" key="2">
    <source>
        <dbReference type="SAM" id="Coils"/>
    </source>
</evidence>
<comment type="caution">
    <text evidence="3">The sequence shown here is derived from an EMBL/GenBank/DDBJ whole genome shotgun (WGS) entry which is preliminary data.</text>
</comment>
<evidence type="ECO:0000256" key="1">
    <source>
        <dbReference type="ARBA" id="ARBA00007613"/>
    </source>
</evidence>
<dbReference type="Gene3D" id="1.20.1600.10">
    <property type="entry name" value="Outer membrane efflux proteins (OEP)"/>
    <property type="match status" value="1"/>
</dbReference>
<dbReference type="InterPro" id="IPR010131">
    <property type="entry name" value="MdtP/NodT-like"/>
</dbReference>
<dbReference type="Pfam" id="PF02321">
    <property type="entry name" value="OEP"/>
    <property type="match status" value="1"/>
</dbReference>
<proteinExistence type="inferred from homology"/>
<sequence>MALAFTVSAVRAAPGVVVSLASVGDRVRAQNPDLAAARLRIREALGRMNQSGRLANPEIETSVSHDPRYRERKLEIGFTQRFPLTNRLRLEKQVTLAEYKASEAEVREVERQIIAEAREGVVNVLAIRQRRELLNQQSALSKEFAHFLAGVAAKGEGSPLDAGQAKLEAASLSLEMRQLDASEVAAVGTVKPLLGMMPGETLLVSGTLPAPAIPAAGANPARRPDYQAAVLQADAAAKGVALEQAKRYDDVEAGVFAGAERTEEAPEGYDKEALVGLRFKFPLPLWNKNEGAIEEAQALKERRDKEANALARSIHLEADTARAEMEQWAKLLEELGGDLIPLAEAQAKAAEDAFRQGQGDIQTVFRNREKRLQLSAAKLDALLQFNLARVRHEAASGKP</sequence>
<keyword evidence="4" id="KW-1185">Reference proteome</keyword>
<dbReference type="InterPro" id="IPR003423">
    <property type="entry name" value="OMP_efflux"/>
</dbReference>
<dbReference type="PANTHER" id="PTHR30203">
    <property type="entry name" value="OUTER MEMBRANE CATION EFFLUX PROTEIN"/>
    <property type="match status" value="1"/>
</dbReference>
<dbReference type="EMBL" id="JAPDDT010000004">
    <property type="protein sequence ID" value="MCW1923285.1"/>
    <property type="molecule type" value="Genomic_DNA"/>
</dbReference>
<evidence type="ECO:0000313" key="4">
    <source>
        <dbReference type="Proteomes" id="UP001320876"/>
    </source>
</evidence>
<evidence type="ECO:0000313" key="3">
    <source>
        <dbReference type="EMBL" id="MCW1923285.1"/>
    </source>
</evidence>
<feature type="coiled-coil region" evidence="2">
    <location>
        <begin position="92"/>
        <end position="119"/>
    </location>
</feature>
<organism evidence="3 4">
    <name type="scientific">Luteolibacter arcticus</name>
    <dbReference type="NCBI Taxonomy" id="1581411"/>
    <lineage>
        <taxon>Bacteria</taxon>
        <taxon>Pseudomonadati</taxon>
        <taxon>Verrucomicrobiota</taxon>
        <taxon>Verrucomicrobiia</taxon>
        <taxon>Verrucomicrobiales</taxon>
        <taxon>Verrucomicrobiaceae</taxon>
        <taxon>Luteolibacter</taxon>
    </lineage>
</organism>
<gene>
    <name evidence="3" type="ORF">OKA05_12035</name>
</gene>
<keyword evidence="2" id="KW-0175">Coiled coil</keyword>